<dbReference type="Proteomes" id="UP001140562">
    <property type="component" value="Unassembled WGS sequence"/>
</dbReference>
<organism evidence="1 2">
    <name type="scientific">Didymella glomerata</name>
    <dbReference type="NCBI Taxonomy" id="749621"/>
    <lineage>
        <taxon>Eukaryota</taxon>
        <taxon>Fungi</taxon>
        <taxon>Dikarya</taxon>
        <taxon>Ascomycota</taxon>
        <taxon>Pezizomycotina</taxon>
        <taxon>Dothideomycetes</taxon>
        <taxon>Pleosporomycetidae</taxon>
        <taxon>Pleosporales</taxon>
        <taxon>Pleosporineae</taxon>
        <taxon>Didymellaceae</taxon>
        <taxon>Didymella</taxon>
    </lineage>
</organism>
<comment type="caution">
    <text evidence="1">The sequence shown here is derived from an EMBL/GenBank/DDBJ whole genome shotgun (WGS) entry which is preliminary data.</text>
</comment>
<evidence type="ECO:0000313" key="2">
    <source>
        <dbReference type="Proteomes" id="UP001140562"/>
    </source>
</evidence>
<dbReference type="Gene3D" id="1.10.600.10">
    <property type="entry name" value="Farnesyl Diphosphate Synthase"/>
    <property type="match status" value="1"/>
</dbReference>
<sequence length="202" mass="22629">MRSQFSKAVERGSYRDDGLANGIQLRIHRDQYKEINGSLRAQHDWGRSVSTINDYHGGLADRFNFVSVTIPDCLPERLEIISYANESDGKTGSEAGRREKPTVRAHSVDTLHQFETGRDGVLQVFSDNPLTSSSSSVNVTPRPEKKIQLQIFAKMKAIDSERAVTAMAAWARFVDLASRTRTKPFETLEQYLPSRAIDAGEL</sequence>
<name>A0A9W8X8C4_9PLEO</name>
<dbReference type="OrthoDB" id="6921389at2759"/>
<dbReference type="EMBL" id="JAPEUV010000001">
    <property type="protein sequence ID" value="KAJ4343721.1"/>
    <property type="molecule type" value="Genomic_DNA"/>
</dbReference>
<protein>
    <submittedName>
        <fullName evidence="1">Uncharacterized protein</fullName>
    </submittedName>
</protein>
<keyword evidence="2" id="KW-1185">Reference proteome</keyword>
<proteinExistence type="predicted"/>
<reference evidence="1" key="1">
    <citation type="submission" date="2022-10" db="EMBL/GenBank/DDBJ databases">
        <title>Tapping the CABI collections for fungal endophytes: first genome assemblies for Collariella, Neodidymelliopsis, Ascochyta clinopodiicola, Didymella pomorum, Didymosphaeria variabile, Neocosmospora piperis and Neocucurbitaria cava.</title>
        <authorList>
            <person name="Hill R."/>
        </authorList>
    </citation>
    <scope>NUCLEOTIDE SEQUENCE</scope>
    <source>
        <strain evidence="1">IMI 360193</strain>
    </source>
</reference>
<gene>
    <name evidence="1" type="ORF">N0V87_000001</name>
</gene>
<dbReference type="InterPro" id="IPR008949">
    <property type="entry name" value="Isoprenoid_synthase_dom_sf"/>
</dbReference>
<dbReference type="AlphaFoldDB" id="A0A9W8X8C4"/>
<accession>A0A9W8X8C4</accession>
<evidence type="ECO:0000313" key="1">
    <source>
        <dbReference type="EMBL" id="KAJ4343721.1"/>
    </source>
</evidence>